<comment type="similarity">
    <text evidence="5">Belongs to the membrane-bound acyltransferase family. HHAT subfamily.</text>
</comment>
<feature type="non-terminal residue" evidence="7">
    <location>
        <position position="169"/>
    </location>
</feature>
<evidence type="ECO:0000256" key="4">
    <source>
        <dbReference type="ARBA" id="ARBA00023136"/>
    </source>
</evidence>
<keyword evidence="4 6" id="KW-0472">Membrane</keyword>
<reference evidence="7 9" key="1">
    <citation type="submission" date="2008-03" db="EMBL/GenBank/DDBJ databases">
        <title>Annotation of Ixodes scapularis.</title>
        <authorList>
            <consortium name="Ixodes scapularis Genome Project Consortium"/>
            <person name="Caler E."/>
            <person name="Hannick L.I."/>
            <person name="Bidwell S."/>
            <person name="Joardar V."/>
            <person name="Thiagarajan M."/>
            <person name="Amedeo P."/>
            <person name="Galinsky K.J."/>
            <person name="Schobel S."/>
            <person name="Inman J."/>
            <person name="Hostetler J."/>
            <person name="Miller J."/>
            <person name="Hammond M."/>
            <person name="Megy K."/>
            <person name="Lawson D."/>
            <person name="Kodira C."/>
            <person name="Sutton G."/>
            <person name="Meyer J."/>
            <person name="Hill C.A."/>
            <person name="Birren B."/>
            <person name="Nene V."/>
            <person name="Collins F."/>
            <person name="Alarcon-Chaidez F."/>
            <person name="Wikel S."/>
            <person name="Strausberg R."/>
        </authorList>
    </citation>
    <scope>NUCLEOTIDE SEQUENCE [LARGE SCALE GENOMIC DNA]</scope>
    <source>
        <strain evidence="9">Wikel</strain>
        <strain evidence="7">Wikel colony</strain>
    </source>
</reference>
<evidence type="ECO:0000313" key="9">
    <source>
        <dbReference type="Proteomes" id="UP000001555"/>
    </source>
</evidence>
<dbReference type="InterPro" id="IPR004299">
    <property type="entry name" value="MBOAT_fam"/>
</dbReference>
<name>B7PDW4_IXOSC</name>
<dbReference type="HOGENOM" id="CLU_126627_0_0_1"/>
<evidence type="ECO:0000256" key="5">
    <source>
        <dbReference type="ARBA" id="ARBA00038268"/>
    </source>
</evidence>
<proteinExistence type="inferred from homology"/>
<dbReference type="EnsemblMetazoa" id="ISCW004632-RA">
    <property type="protein sequence ID" value="ISCW004632-PA"/>
    <property type="gene ID" value="ISCW004632"/>
</dbReference>
<dbReference type="STRING" id="6945.B7PDW4"/>
<keyword evidence="9" id="KW-1185">Reference proteome</keyword>
<gene>
    <name evidence="7" type="ORF">IscW_ISCW004632</name>
</gene>
<dbReference type="EMBL" id="DS692634">
    <property type="protein sequence ID" value="EEC04786.1"/>
    <property type="molecule type" value="Genomic_DNA"/>
</dbReference>
<dbReference type="AlphaFoldDB" id="B7PDW4"/>
<dbReference type="OrthoDB" id="6496647at2759"/>
<accession>B7PDW4</accession>
<dbReference type="PANTHER" id="PTHR13285">
    <property type="entry name" value="ACYLTRANSFERASE"/>
    <property type="match status" value="1"/>
</dbReference>
<evidence type="ECO:0000313" key="7">
    <source>
        <dbReference type="EMBL" id="EEC04786.1"/>
    </source>
</evidence>
<dbReference type="Pfam" id="PF03062">
    <property type="entry name" value="MBOAT"/>
    <property type="match status" value="1"/>
</dbReference>
<dbReference type="PaxDb" id="6945-B7PDW4"/>
<dbReference type="PANTHER" id="PTHR13285:SF18">
    <property type="entry name" value="PROTEIN-CYSTEINE N-PALMITOYLTRANSFERASE RASP"/>
    <property type="match status" value="1"/>
</dbReference>
<feature type="transmembrane region" description="Helical" evidence="6">
    <location>
        <begin position="91"/>
        <end position="111"/>
    </location>
</feature>
<feature type="transmembrane region" description="Helical" evidence="6">
    <location>
        <begin position="132"/>
        <end position="153"/>
    </location>
</feature>
<dbReference type="GO" id="GO:0016746">
    <property type="term" value="F:acyltransferase activity"/>
    <property type="evidence" value="ECO:0007669"/>
    <property type="project" value="UniProtKB-KW"/>
</dbReference>
<dbReference type="VEuPathDB" id="VectorBase:ISCW004632"/>
<organism>
    <name type="scientific">Ixodes scapularis</name>
    <name type="common">Black-legged tick</name>
    <name type="synonym">Deer tick</name>
    <dbReference type="NCBI Taxonomy" id="6945"/>
    <lineage>
        <taxon>Eukaryota</taxon>
        <taxon>Metazoa</taxon>
        <taxon>Ecdysozoa</taxon>
        <taxon>Arthropoda</taxon>
        <taxon>Chelicerata</taxon>
        <taxon>Arachnida</taxon>
        <taxon>Acari</taxon>
        <taxon>Parasitiformes</taxon>
        <taxon>Ixodida</taxon>
        <taxon>Ixodoidea</taxon>
        <taxon>Ixodidae</taxon>
        <taxon>Ixodinae</taxon>
        <taxon>Ixodes</taxon>
    </lineage>
</organism>
<evidence type="ECO:0000256" key="3">
    <source>
        <dbReference type="ARBA" id="ARBA00022989"/>
    </source>
</evidence>
<keyword evidence="7" id="KW-0808">Transferase</keyword>
<keyword evidence="2 6" id="KW-0812">Transmembrane</keyword>
<dbReference type="GO" id="GO:0016020">
    <property type="term" value="C:membrane"/>
    <property type="evidence" value="ECO:0007669"/>
    <property type="project" value="UniProtKB-SubCell"/>
</dbReference>
<evidence type="ECO:0000256" key="6">
    <source>
        <dbReference type="SAM" id="Phobius"/>
    </source>
</evidence>
<sequence>VFFLKYRVLYGFGSAVARLERIELPPPPKCVHRIHLCSYLWSGNYFSTIFGASRYIYQPVVAGQWTLKRRVVGAAASFAFVCSWHGMDRAVIVWCLLNFVGVSTELLAGFLRGRLFSSSVQRRYLTGIWLRTARAVVTTPHFLFSIFSCLFFLSNVDVGLIFLRKVVLG</sequence>
<feature type="non-terminal residue" evidence="7">
    <location>
        <position position="1"/>
    </location>
</feature>
<keyword evidence="7" id="KW-0012">Acyltransferase</keyword>
<dbReference type="EMBL" id="ABJB011010429">
    <property type="status" value="NOT_ANNOTATED_CDS"/>
    <property type="molecule type" value="Genomic_DNA"/>
</dbReference>
<dbReference type="Proteomes" id="UP000001555">
    <property type="component" value="Unassembled WGS sequence"/>
</dbReference>
<evidence type="ECO:0000256" key="1">
    <source>
        <dbReference type="ARBA" id="ARBA00004141"/>
    </source>
</evidence>
<evidence type="ECO:0000256" key="2">
    <source>
        <dbReference type="ARBA" id="ARBA00022692"/>
    </source>
</evidence>
<dbReference type="VEuPathDB" id="VectorBase:ISCP_024457"/>
<evidence type="ECO:0000313" key="8">
    <source>
        <dbReference type="EnsemblMetazoa" id="ISCW004632-PA"/>
    </source>
</evidence>
<dbReference type="VEuPathDB" id="VectorBase:ISCI004632"/>
<dbReference type="EMBL" id="ABJB011049061">
    <property type="status" value="NOT_ANNOTATED_CDS"/>
    <property type="molecule type" value="Genomic_DNA"/>
</dbReference>
<dbReference type="InterPro" id="IPR051085">
    <property type="entry name" value="MB_O-acyltransferase"/>
</dbReference>
<protein>
    <submittedName>
        <fullName evidence="7 8">Hedgehog acyltransferase, putative</fullName>
    </submittedName>
</protein>
<keyword evidence="3 6" id="KW-1133">Transmembrane helix</keyword>
<comment type="subcellular location">
    <subcellularLocation>
        <location evidence="1">Membrane</location>
        <topology evidence="1">Multi-pass membrane protein</topology>
    </subcellularLocation>
</comment>
<reference evidence="8" key="2">
    <citation type="submission" date="2020-05" db="UniProtKB">
        <authorList>
            <consortium name="EnsemblMetazoa"/>
        </authorList>
    </citation>
    <scope>IDENTIFICATION</scope>
    <source>
        <strain evidence="8">wikel</strain>
    </source>
</reference>